<evidence type="ECO:0000313" key="1">
    <source>
        <dbReference type="EMBL" id="KNZ56264.1"/>
    </source>
</evidence>
<gene>
    <name evidence="1" type="ORF">VP01_2449g1</name>
</gene>
<evidence type="ECO:0000313" key="2">
    <source>
        <dbReference type="Proteomes" id="UP000037035"/>
    </source>
</evidence>
<dbReference type="Proteomes" id="UP000037035">
    <property type="component" value="Unassembled WGS sequence"/>
</dbReference>
<dbReference type="AlphaFoldDB" id="A0A0L6V6C4"/>
<protein>
    <submittedName>
        <fullName evidence="1">Uncharacterized protein</fullName>
    </submittedName>
</protein>
<organism evidence="1 2">
    <name type="scientific">Puccinia sorghi</name>
    <dbReference type="NCBI Taxonomy" id="27349"/>
    <lineage>
        <taxon>Eukaryota</taxon>
        <taxon>Fungi</taxon>
        <taxon>Dikarya</taxon>
        <taxon>Basidiomycota</taxon>
        <taxon>Pucciniomycotina</taxon>
        <taxon>Pucciniomycetes</taxon>
        <taxon>Pucciniales</taxon>
        <taxon>Pucciniaceae</taxon>
        <taxon>Puccinia</taxon>
    </lineage>
</organism>
<dbReference type="VEuPathDB" id="FungiDB:VP01_2449g1"/>
<name>A0A0L6V6C4_9BASI</name>
<comment type="caution">
    <text evidence="1">The sequence shown here is derived from an EMBL/GenBank/DDBJ whole genome shotgun (WGS) entry which is preliminary data.</text>
</comment>
<keyword evidence="2" id="KW-1185">Reference proteome</keyword>
<sequence length="436" mass="49604">MPFGEDIRLPEAEYPTTRKPWVFLNPETFRNARGSLLRALRTITYFLSELTRGCFWHQHTRSSRVVVPNGACTIAQVPNGACTIAQENLRGLFTSAIDCCVSESASYSVISRLRWQDVYPITNMKLRTPGPIDKHLMTGDMRFNSKMMLELSYIMMKRVRGRVAIYDELNGQPNVLKGGFGWSNRKGKDSKMDKIGQWLLARDKIAYIFEERGTSSKMRTSRKRKLMGEPLKTQTMKGLLLYFAESVYESVMILQPPQPPLGLARGFPTGGLSPVSTPLYIPQLAIYILNLDHNRHLSTNNPPSPGPVLNPCRTCVNSLVEALAPIPHYSSLFTTHHHSPLIKCQIYWLYFTESGVSSVERQLVKNGNRLLPFCQLPNNGFKSSEGLPRLQHRSSQSIYKKVLRMKFYYKIIIKGKRPLLLIHKRRSVKPIPSGFT</sequence>
<reference evidence="1 2" key="1">
    <citation type="submission" date="2015-08" db="EMBL/GenBank/DDBJ databases">
        <title>Next Generation Sequencing and Analysis of the Genome of Puccinia sorghi L Schw, the Causal Agent of Maize Common Rust.</title>
        <authorList>
            <person name="Rochi L."/>
            <person name="Burguener G."/>
            <person name="Darino M."/>
            <person name="Turjanski A."/>
            <person name="Kreff E."/>
            <person name="Dieguez M.J."/>
            <person name="Sacco F."/>
        </authorList>
    </citation>
    <scope>NUCLEOTIDE SEQUENCE [LARGE SCALE GENOMIC DNA]</scope>
    <source>
        <strain evidence="1 2">RO10H11247</strain>
    </source>
</reference>
<accession>A0A0L6V6C4</accession>
<dbReference type="EMBL" id="LAVV01007335">
    <property type="protein sequence ID" value="KNZ56264.1"/>
    <property type="molecule type" value="Genomic_DNA"/>
</dbReference>
<proteinExistence type="predicted"/>